<evidence type="ECO:0000256" key="1">
    <source>
        <dbReference type="ARBA" id="ARBA00022603"/>
    </source>
</evidence>
<geneLocation type="plasmid" evidence="8 9">
    <name>p_unnamed1</name>
</geneLocation>
<keyword evidence="2 5" id="KW-0808">Transferase</keyword>
<comment type="similarity">
    <text evidence="5 6">Belongs to the class I-like SAM-binding methyltransferase superfamily. C5-methyltransferase family.</text>
</comment>
<evidence type="ECO:0000256" key="3">
    <source>
        <dbReference type="ARBA" id="ARBA00022691"/>
    </source>
</evidence>
<keyword evidence="1 5" id="KW-0489">Methyltransferase</keyword>
<evidence type="ECO:0000256" key="5">
    <source>
        <dbReference type="PROSITE-ProRule" id="PRU01016"/>
    </source>
</evidence>
<keyword evidence="8" id="KW-0614">Plasmid</keyword>
<dbReference type="AlphaFoldDB" id="A0A6G7WKH8"/>
<organism evidence="8 9">
    <name type="scientific">Jeotgalibaca porci</name>
    <dbReference type="NCBI Taxonomy" id="1868793"/>
    <lineage>
        <taxon>Bacteria</taxon>
        <taxon>Bacillati</taxon>
        <taxon>Bacillota</taxon>
        <taxon>Bacilli</taxon>
        <taxon>Lactobacillales</taxon>
        <taxon>Carnobacteriaceae</taxon>
        <taxon>Jeotgalibaca</taxon>
    </lineage>
</organism>
<dbReference type="Pfam" id="PF00145">
    <property type="entry name" value="DNA_methylase"/>
    <property type="match status" value="1"/>
</dbReference>
<feature type="active site" evidence="5">
    <location>
        <position position="86"/>
    </location>
</feature>
<dbReference type="PANTHER" id="PTHR46098">
    <property type="entry name" value="TRNA (CYTOSINE(38)-C(5))-METHYLTRANSFERASE"/>
    <property type="match status" value="1"/>
</dbReference>
<dbReference type="EMBL" id="CP049890">
    <property type="protein sequence ID" value="QIK52756.1"/>
    <property type="molecule type" value="Genomic_DNA"/>
</dbReference>
<dbReference type="GO" id="GO:0003886">
    <property type="term" value="F:DNA (cytosine-5-)-methyltransferase activity"/>
    <property type="evidence" value="ECO:0007669"/>
    <property type="project" value="UniProtKB-EC"/>
</dbReference>
<dbReference type="PANTHER" id="PTHR46098:SF1">
    <property type="entry name" value="TRNA (CYTOSINE(38)-C(5))-METHYLTRANSFERASE"/>
    <property type="match status" value="1"/>
</dbReference>
<dbReference type="InterPro" id="IPR001525">
    <property type="entry name" value="C5_MeTfrase"/>
</dbReference>
<keyword evidence="4" id="KW-0680">Restriction system</keyword>
<keyword evidence="9" id="KW-1185">Reference proteome</keyword>
<dbReference type="InterPro" id="IPR050750">
    <property type="entry name" value="C5-MTase"/>
</dbReference>
<dbReference type="InterPro" id="IPR029063">
    <property type="entry name" value="SAM-dependent_MTases_sf"/>
</dbReference>
<reference evidence="8 9" key="1">
    <citation type="journal article" date="2017" name="Int. J. Syst. Evol. Microbiol.">
        <title>Jeotgalibaca porci sp. nov. and Jeotgalibaca arthritidis sp. nov., isolated from pigs, and emended description of the genus Jeotgalibaca.</title>
        <authorList>
            <person name="Zamora L."/>
            <person name="Perez-Sancho M."/>
            <person name="Dominguez L."/>
            <person name="Fernandez-Garayzabal J.F."/>
            <person name="Vela A.I."/>
        </authorList>
    </citation>
    <scope>NUCLEOTIDE SEQUENCE [LARGE SCALE GENOMIC DNA]</scope>
    <source>
        <strain evidence="8 9">CCUG 69148</strain>
        <plasmid evidence="8 9">p_unnamed1</plasmid>
    </source>
</reference>
<sequence>MNKEFKILELFAGVGGFRIGFENSNKALYKTKWANQWEPSRKTQDAFEVYDYHFPDSMNLNENIEEIPDSVFQKMDADIIVGGFPCQDYSVARSKKNEMGIQGKKGVLFWEIIRAVTQIKPQYLVLENVDRLLKAPSKQRGRDFAIMLAAFNELGYSVEWRIINAAEYGRSQRRRRVFFFVYRNDTEFAKKIDKKFEAENPDVFFESHLYDSYIFKDGLFARQFPVVPQPVKNRHATYKLSSDIVDISDNFTGTVWNTGIMRHGRYFTIDTVPTMEETPIPLGKILESEENVPEKYYVTDEKRLEKFQYLRGSKKIERTSVDGHKYIYSEGGMAPTDDLNLPGRTMLTSEGTVNRSTHFIEVNGRHRLITPIEAERLQDFPDDWTKYKRLSDGTIVEVSDRMRMFFMGNALVTEIVKRIADELENIISEENF</sequence>
<dbReference type="Gene3D" id="3.90.120.10">
    <property type="entry name" value="DNA Methylase, subunit A, domain 2"/>
    <property type="match status" value="1"/>
</dbReference>
<evidence type="ECO:0000313" key="8">
    <source>
        <dbReference type="EMBL" id="QIK52756.1"/>
    </source>
</evidence>
<name>A0A6G7WKH8_9LACT</name>
<dbReference type="SUPFAM" id="SSF53335">
    <property type="entry name" value="S-adenosyl-L-methionine-dependent methyltransferases"/>
    <property type="match status" value="1"/>
</dbReference>
<evidence type="ECO:0000313" key="9">
    <source>
        <dbReference type="Proteomes" id="UP000501830"/>
    </source>
</evidence>
<accession>A0A6G7WKH8</accession>
<dbReference type="GO" id="GO:0009307">
    <property type="term" value="P:DNA restriction-modification system"/>
    <property type="evidence" value="ECO:0007669"/>
    <property type="project" value="UniProtKB-KW"/>
</dbReference>
<dbReference type="EC" id="2.1.1.37" evidence="7"/>
<dbReference type="GO" id="GO:0032259">
    <property type="term" value="P:methylation"/>
    <property type="evidence" value="ECO:0007669"/>
    <property type="project" value="UniProtKB-KW"/>
</dbReference>
<proteinExistence type="inferred from homology"/>
<dbReference type="PROSITE" id="PS00094">
    <property type="entry name" value="C5_MTASE_1"/>
    <property type="match status" value="1"/>
</dbReference>
<dbReference type="Proteomes" id="UP000501830">
    <property type="component" value="Plasmid p_unnamed1"/>
</dbReference>
<dbReference type="GeneID" id="94553922"/>
<evidence type="ECO:0000256" key="7">
    <source>
        <dbReference type="RuleBase" id="RU000417"/>
    </source>
</evidence>
<dbReference type="PROSITE" id="PS51679">
    <property type="entry name" value="SAM_MT_C5"/>
    <property type="match status" value="1"/>
</dbReference>
<dbReference type="RefSeq" id="WP_166063787.1">
    <property type="nucleotide sequence ID" value="NZ_CP049890.1"/>
</dbReference>
<evidence type="ECO:0000256" key="4">
    <source>
        <dbReference type="ARBA" id="ARBA00022747"/>
    </source>
</evidence>
<dbReference type="InterPro" id="IPR018117">
    <property type="entry name" value="C5_DNA_meth_AS"/>
</dbReference>
<evidence type="ECO:0000256" key="2">
    <source>
        <dbReference type="ARBA" id="ARBA00022679"/>
    </source>
</evidence>
<dbReference type="PRINTS" id="PR00105">
    <property type="entry name" value="C5METTRFRASE"/>
</dbReference>
<dbReference type="REBASE" id="392121">
    <property type="entry name" value="M.Jpo69148ORF11545P"/>
</dbReference>
<keyword evidence="3 5" id="KW-0949">S-adenosyl-L-methionine</keyword>
<gene>
    <name evidence="8" type="primary">dcm</name>
    <name evidence="8" type="ORF">G7058_11545</name>
</gene>
<evidence type="ECO:0000256" key="6">
    <source>
        <dbReference type="RuleBase" id="RU000416"/>
    </source>
</evidence>
<dbReference type="Gene3D" id="3.40.50.150">
    <property type="entry name" value="Vaccinia Virus protein VP39"/>
    <property type="match status" value="1"/>
</dbReference>
<protein>
    <recommendedName>
        <fullName evidence="7">Cytosine-specific methyltransferase</fullName>
        <ecNumber evidence="7">2.1.1.37</ecNumber>
    </recommendedName>
</protein>
<comment type="catalytic activity">
    <reaction evidence="7">
        <text>a 2'-deoxycytidine in DNA + S-adenosyl-L-methionine = a 5-methyl-2'-deoxycytidine in DNA + S-adenosyl-L-homocysteine + H(+)</text>
        <dbReference type="Rhea" id="RHEA:13681"/>
        <dbReference type="Rhea" id="RHEA-COMP:11369"/>
        <dbReference type="Rhea" id="RHEA-COMP:11370"/>
        <dbReference type="ChEBI" id="CHEBI:15378"/>
        <dbReference type="ChEBI" id="CHEBI:57856"/>
        <dbReference type="ChEBI" id="CHEBI:59789"/>
        <dbReference type="ChEBI" id="CHEBI:85452"/>
        <dbReference type="ChEBI" id="CHEBI:85454"/>
        <dbReference type="EC" id="2.1.1.37"/>
    </reaction>
</comment>
<dbReference type="KEGG" id="jpo:G7058_11545"/>
<dbReference type="NCBIfam" id="TIGR00675">
    <property type="entry name" value="dcm"/>
    <property type="match status" value="1"/>
</dbReference>